<dbReference type="OrthoDB" id="7348755at2"/>
<evidence type="ECO:0000313" key="5">
    <source>
        <dbReference type="EMBL" id="GAP36773.1"/>
    </source>
</evidence>
<dbReference type="GO" id="GO:0032259">
    <property type="term" value="P:methylation"/>
    <property type="evidence" value="ECO:0007669"/>
    <property type="project" value="UniProtKB-KW"/>
</dbReference>
<organism evidence="5 6">
    <name type="scientific">Piscinibacter sakaiensis</name>
    <name type="common">Ideonella sakaiensis</name>
    <dbReference type="NCBI Taxonomy" id="1547922"/>
    <lineage>
        <taxon>Bacteria</taxon>
        <taxon>Pseudomonadati</taxon>
        <taxon>Pseudomonadota</taxon>
        <taxon>Betaproteobacteria</taxon>
        <taxon>Burkholderiales</taxon>
        <taxon>Sphaerotilaceae</taxon>
        <taxon>Piscinibacter</taxon>
    </lineage>
</organism>
<dbReference type="GO" id="GO:0008757">
    <property type="term" value="F:S-adenosylmethionine-dependent methyltransferase activity"/>
    <property type="evidence" value="ECO:0007669"/>
    <property type="project" value="InterPro"/>
</dbReference>
<dbReference type="Pfam" id="PF05724">
    <property type="entry name" value="TPMT"/>
    <property type="match status" value="1"/>
</dbReference>
<accession>A0A0K8P2C8</accession>
<keyword evidence="1" id="KW-0597">Phosphoprotein</keyword>
<dbReference type="InterPro" id="IPR029063">
    <property type="entry name" value="SAM-dependent_MTases_sf"/>
</dbReference>
<dbReference type="Proteomes" id="UP000037660">
    <property type="component" value="Unassembled WGS sequence"/>
</dbReference>
<keyword evidence="6" id="KW-1185">Reference proteome</keyword>
<dbReference type="Gene3D" id="3.40.50.150">
    <property type="entry name" value="Vaccinia Virus protein VP39"/>
    <property type="match status" value="1"/>
</dbReference>
<dbReference type="PROSITE" id="PS51585">
    <property type="entry name" value="SAM_MT_TPMT"/>
    <property type="match status" value="1"/>
</dbReference>
<sequence>MAGPTPDFWQQRFETRQTGWDRGAPSPQLLAWLDAGVLAPCRIAVPGCGQGWEVVELARRGFEVVGLDYTPAAVEAARARVAAAGVRAELIQADVLAHAPAAAYDAVYEQTCLCALHPDHWVAYAAQLHAWLRPGGMLWLLAMQAPRPATLGEGRLEGPPYHCDMHAVRALLPEPAWAWPRPPYPQVPHPSGWHEFAVPLQRR</sequence>
<dbReference type="AlphaFoldDB" id="A0A0K8P2C8"/>
<evidence type="ECO:0000256" key="1">
    <source>
        <dbReference type="ARBA" id="ARBA00022553"/>
    </source>
</evidence>
<evidence type="ECO:0000256" key="3">
    <source>
        <dbReference type="ARBA" id="ARBA00022679"/>
    </source>
</evidence>
<evidence type="ECO:0000313" key="6">
    <source>
        <dbReference type="Proteomes" id="UP000037660"/>
    </source>
</evidence>
<dbReference type="PANTHER" id="PTHR32183">
    <property type="match status" value="1"/>
</dbReference>
<reference evidence="5 6" key="2">
    <citation type="journal article" date="2016" name="Science">
        <title>A bacterium that degrades and assimilates poly(ethylene terephthalate).</title>
        <authorList>
            <person name="Yoshida S."/>
            <person name="Hiraga K."/>
            <person name="Takehana T."/>
            <person name="Taniguchi I."/>
            <person name="Yamaji H."/>
            <person name="Maeda Y."/>
            <person name="Toyohara K."/>
            <person name="Miyamoto K."/>
            <person name="Kimura Y."/>
            <person name="Oda K."/>
        </authorList>
    </citation>
    <scope>NUCLEOTIDE SEQUENCE [LARGE SCALE GENOMIC DNA]</scope>
    <source>
        <strain evidence="6">NBRC 110686 / TISTR 2288 / 201-F6</strain>
    </source>
</reference>
<keyword evidence="4" id="KW-0949">S-adenosyl-L-methionine</keyword>
<proteinExistence type="predicted"/>
<comment type="caution">
    <text evidence="5">The sequence shown here is derived from an EMBL/GenBank/DDBJ whole genome shotgun (WGS) entry which is preliminary data.</text>
</comment>
<dbReference type="EMBL" id="BBYR01000039">
    <property type="protein sequence ID" value="GAP36773.1"/>
    <property type="molecule type" value="Genomic_DNA"/>
</dbReference>
<keyword evidence="3 5" id="KW-0808">Transferase</keyword>
<evidence type="ECO:0000256" key="4">
    <source>
        <dbReference type="ARBA" id="ARBA00022691"/>
    </source>
</evidence>
<dbReference type="InterPro" id="IPR008854">
    <property type="entry name" value="TPMT"/>
</dbReference>
<reference evidence="6" key="1">
    <citation type="submission" date="2015-07" db="EMBL/GenBank/DDBJ databases">
        <title>Discovery of a poly(ethylene terephthalate assimilation.</title>
        <authorList>
            <person name="Yoshida S."/>
            <person name="Hiraga K."/>
            <person name="Takehana T."/>
            <person name="Taniguchi I."/>
            <person name="Yamaji H."/>
            <person name="Maeda Y."/>
            <person name="Toyohara K."/>
            <person name="Miyamoto K."/>
            <person name="Kimura Y."/>
            <person name="Oda K."/>
        </authorList>
    </citation>
    <scope>NUCLEOTIDE SEQUENCE [LARGE SCALE GENOMIC DNA]</scope>
    <source>
        <strain evidence="6">NBRC 110686 / TISTR 2288 / 201-F6</strain>
    </source>
</reference>
<gene>
    <name evidence="5" type="ORF">ISF6_2613</name>
</gene>
<evidence type="ECO:0000256" key="2">
    <source>
        <dbReference type="ARBA" id="ARBA00022603"/>
    </source>
</evidence>
<dbReference type="STRING" id="1547922.ISF6_2613"/>
<protein>
    <submittedName>
        <fullName evidence="5">Thiol methyltransferase</fullName>
    </submittedName>
</protein>
<dbReference type="SUPFAM" id="SSF53335">
    <property type="entry name" value="S-adenosyl-L-methionine-dependent methyltransferases"/>
    <property type="match status" value="1"/>
</dbReference>
<dbReference type="RefSeq" id="WP_054020754.1">
    <property type="nucleotide sequence ID" value="NZ_BBYR01000039.1"/>
</dbReference>
<dbReference type="PANTHER" id="PTHR32183:SF6">
    <property type="entry name" value="CYSTEINE SULFINATE DESULFINASE_CYSTEINE DESULFURASE AND RELATED ENZYMES"/>
    <property type="match status" value="1"/>
</dbReference>
<name>A0A0K8P2C8_PISS1</name>
<keyword evidence="2 5" id="KW-0489">Methyltransferase</keyword>